<dbReference type="Proteomes" id="UP001196413">
    <property type="component" value="Unassembled WGS sequence"/>
</dbReference>
<evidence type="ECO:0000313" key="2">
    <source>
        <dbReference type="Proteomes" id="UP001196413"/>
    </source>
</evidence>
<sequence length="74" mass="8024">MGVKSFSQRAAAVVDRFTLLAGIPFSAKAWQGTSARRGVDRAHDEMGCNELHPSSTCQLHFVTYVPHRSSSFGG</sequence>
<proteinExistence type="predicted"/>
<keyword evidence="2" id="KW-1185">Reference proteome</keyword>
<evidence type="ECO:0000313" key="1">
    <source>
        <dbReference type="EMBL" id="KAJ1353461.1"/>
    </source>
</evidence>
<gene>
    <name evidence="1" type="ORF">KIN20_010097</name>
</gene>
<organism evidence="1 2">
    <name type="scientific">Parelaphostrongylus tenuis</name>
    <name type="common">Meningeal worm</name>
    <dbReference type="NCBI Taxonomy" id="148309"/>
    <lineage>
        <taxon>Eukaryota</taxon>
        <taxon>Metazoa</taxon>
        <taxon>Ecdysozoa</taxon>
        <taxon>Nematoda</taxon>
        <taxon>Chromadorea</taxon>
        <taxon>Rhabditida</taxon>
        <taxon>Rhabditina</taxon>
        <taxon>Rhabditomorpha</taxon>
        <taxon>Strongyloidea</taxon>
        <taxon>Metastrongylidae</taxon>
        <taxon>Parelaphostrongylus</taxon>
    </lineage>
</organism>
<comment type="caution">
    <text evidence="1">The sequence shown here is derived from an EMBL/GenBank/DDBJ whole genome shotgun (WGS) entry which is preliminary data.</text>
</comment>
<dbReference type="EMBL" id="JAHQIW010001715">
    <property type="protein sequence ID" value="KAJ1353461.1"/>
    <property type="molecule type" value="Genomic_DNA"/>
</dbReference>
<name>A0AAD5MST4_PARTN</name>
<protein>
    <submittedName>
        <fullName evidence="1">Uncharacterized protein</fullName>
    </submittedName>
</protein>
<reference evidence="1" key="1">
    <citation type="submission" date="2021-06" db="EMBL/GenBank/DDBJ databases">
        <title>Parelaphostrongylus tenuis whole genome reference sequence.</title>
        <authorList>
            <person name="Garwood T.J."/>
            <person name="Larsen P.A."/>
            <person name="Fountain-Jones N.M."/>
            <person name="Garbe J.R."/>
            <person name="Macchietto M.G."/>
            <person name="Kania S.A."/>
            <person name="Gerhold R.W."/>
            <person name="Richards J.E."/>
            <person name="Wolf T.M."/>
        </authorList>
    </citation>
    <scope>NUCLEOTIDE SEQUENCE</scope>
    <source>
        <strain evidence="1">MNPRO001-30</strain>
        <tissue evidence="1">Meninges</tissue>
    </source>
</reference>
<dbReference type="AlphaFoldDB" id="A0AAD5MST4"/>
<accession>A0AAD5MST4</accession>